<dbReference type="AlphaFoldDB" id="A0A238ZUU7"/>
<reference evidence="1 2" key="1">
    <citation type="submission" date="2017-06" db="EMBL/GenBank/DDBJ databases">
        <authorList>
            <person name="Kim H.J."/>
            <person name="Triplett B.A."/>
        </authorList>
    </citation>
    <scope>NUCLEOTIDE SEQUENCE [LARGE SCALE GENOMIC DNA]</scope>
    <source>
        <strain evidence="1 2">DSM 29052</strain>
    </source>
</reference>
<gene>
    <name evidence="1" type="ORF">SAMN06265370_1445</name>
</gene>
<evidence type="ECO:0000313" key="1">
    <source>
        <dbReference type="EMBL" id="SNR87196.1"/>
    </source>
</evidence>
<keyword evidence="2" id="KW-1185">Reference proteome</keyword>
<dbReference type="Proteomes" id="UP000198417">
    <property type="component" value="Unassembled WGS sequence"/>
</dbReference>
<sequence length="97" mass="10320">MGDHNRIEVDNVINVVWHRDPPFMAEDPEAVLYGACDSLVWQPNFTAAANENHKGFVVLMADVAKGLAGQPTVAPVIADGVVAMANLVRLIAGIKGV</sequence>
<dbReference type="EMBL" id="FZNN01000044">
    <property type="protein sequence ID" value="SNR87196.1"/>
    <property type="molecule type" value="Genomic_DNA"/>
</dbReference>
<protein>
    <submittedName>
        <fullName evidence="1">Uncharacterized protein</fullName>
    </submittedName>
</protein>
<proteinExistence type="predicted"/>
<accession>A0A238ZUU7</accession>
<evidence type="ECO:0000313" key="2">
    <source>
        <dbReference type="Proteomes" id="UP000198417"/>
    </source>
</evidence>
<name>A0A238ZUU7_9RHOB</name>
<organism evidence="1 2">
    <name type="scientific">Puniceibacterium sediminis</name>
    <dbReference type="NCBI Taxonomy" id="1608407"/>
    <lineage>
        <taxon>Bacteria</taxon>
        <taxon>Pseudomonadati</taxon>
        <taxon>Pseudomonadota</taxon>
        <taxon>Alphaproteobacteria</taxon>
        <taxon>Rhodobacterales</taxon>
        <taxon>Paracoccaceae</taxon>
        <taxon>Puniceibacterium</taxon>
    </lineage>
</organism>
<dbReference type="RefSeq" id="WP_245841100.1">
    <property type="nucleotide sequence ID" value="NZ_FZNN01000044.1"/>
</dbReference>